<evidence type="ECO:0000256" key="4">
    <source>
        <dbReference type="ARBA" id="ARBA00022679"/>
    </source>
</evidence>
<keyword evidence="11 16" id="KW-0408">Iron</keyword>
<evidence type="ECO:0000256" key="12">
    <source>
        <dbReference type="ARBA" id="ARBA00023014"/>
    </source>
</evidence>
<dbReference type="PANTHER" id="PTHR10670:SF0">
    <property type="entry name" value="DNA POLYMERASE EPSILON CATALYTIC SUBUNIT A"/>
    <property type="match status" value="1"/>
</dbReference>
<comment type="subcellular location">
    <subcellularLocation>
        <location evidence="1 16">Nucleus</location>
    </subcellularLocation>
</comment>
<evidence type="ECO:0000313" key="19">
    <source>
        <dbReference type="EMBL" id="TPX72571.1"/>
    </source>
</evidence>
<keyword evidence="14 16" id="KW-0539">Nucleus</keyword>
<dbReference type="Pfam" id="PF08490">
    <property type="entry name" value="DUF1744"/>
    <property type="match status" value="1"/>
</dbReference>
<dbReference type="GO" id="GO:0045004">
    <property type="term" value="P:DNA replication proofreading"/>
    <property type="evidence" value="ECO:0007669"/>
    <property type="project" value="TreeGrafter"/>
</dbReference>
<dbReference type="InterPro" id="IPR036397">
    <property type="entry name" value="RNaseH_sf"/>
</dbReference>
<keyword evidence="13 16" id="KW-0238">DNA-binding</keyword>
<accession>A0A507F8E7</accession>
<evidence type="ECO:0000256" key="6">
    <source>
        <dbReference type="ARBA" id="ARBA00022705"/>
    </source>
</evidence>
<evidence type="ECO:0000256" key="16">
    <source>
        <dbReference type="RuleBase" id="RU365029"/>
    </source>
</evidence>
<sequence length="2369" mass="269933">MQRKWGADGPNQAKKGGFGIANKTNEFSAQRKDKETAADIENSLGAWSSAVDIAIKFDWVNTQDSLDASMGFERFAEGPPRLGWMVNMVETIARTPECATGHAAIDCYFLEEDGASFKVTILYEPYFYLVCKPGTEPDVEDFIRRSFQGLISSIATMQKEDLKLPNHLSGKLQTVLKLSFCNTQNLLSVRKSIFPIVTANKGKMSAESTYEGMNDLEGGESERKVAKKAHVREAADYIADIREYDVMYYVRAAIDCDFRVGLWYEVKASGLGRISIEERKDKVKRAEPVVLAFDIETTKLPLKFPDAAIDSIMMISYMIDGQGFLITNRALVSCDIEDFDYTPKPEYEGPFTIFNEADEKAVLVRFFDHIRQSKPTVFVTYNGDFFDWPFIDARAKQHGMTLKKEIGFCKDSQDEYKASHAIHMDAFCWVKRDSYLPQGSQGLKAVTTYKLGYNPLELDPEDMTRFASEQPQTLAQYSVSDAVATYYLYMKYVHPFIFSLCNIIPMNPDDVLRRGSGTLCETLLMVESYKANVLMPNKHQDQTGKLFEGHLLESETYVGGHVEALEAGVFRSDLETQFKLVPSAYQQLIDEIDQALEFSIKVEHQLKIEDVVNYEEIRASIVENLTELRDEPNRMRLPLIYHLDVAAMYPNIILTNRLQPDAIVTENDCAACDFNEGPDSSCQRRMLEREMFPTTYANGGVGPSKSFHDLRLSEQDAHIKKRVEEYSKKIYARKLVNKVIDKESIVCQRENPFYVDTVRNFRDRRYTYKGLLKTWKKKVDDAVSDGDLAAVSEAKKMTVVYDSLQLAHKCILNSFYGYVMRKGARWYSMEMAGIVCLTGSTIIQLARSRVEQLGRPLELDTDGIWLILPKGFPENFVFKLKNGKSAYISYPCVMLNHLVHAEFTNHQYQDLKDPHAAIREYVVKSENSIFFEVDGPYKAMILPSSTEEDKLLKKRYAVFNDDGSLAELKGFEVKRRGELKLIKIFQTALFKVFLEGTTLDECYTAVAGIANQWLDVLYSKGADVPDDELFDLISENRSMSKSLEDYGSQKSTSISTAKRLAEFLGDAMVKDKGLACKFIISQKPVGLPVSERAIPVSIFQAEDSIKKHYLRKWLKDSSLLDIDIRQILDWQYYLERFGSVIQKLITIPAAMQGVSNPVPRIRHPDWLQKRVAVMEDRFKQRKITDMFSKHAGTAYGDLSVPLDIEIDEENGEGNHAAVAAEGVKDKDMEDVIRDGDRGLKPNGIVQPTFHKNVRKRGRVAVQDPTDDDIEIPAILPDPTENYSAWLKYQKIKWRRMHADRGWDGSVGAASSKSNGGMTRRLGRAAMSNTESFFVQQTKSILRLPWQILQIVATDTGGEFFVWALIGDSMYKVKLQVPRVFYINSRVPMPDDVDVNRNGYRMEKRQKTLPRSHVCLNLYELCMTEAFYHEHSDVFAKMFCHHDVEGVYETQIPLLFRALMNLGCSATVASSRAHSGRDLNAGFELNDLQHMSFSKVPYLKDSNLKILYLYHAGRGSRHIYGLFSSAGDKVAVFYVDPARNREAVPNLGRVYLERRGDRSGDADGEAGTQYQSTSSQTQSSQKTPGESAGIAFEYTETMATSFTVHETDADAISAVNAAIFEYQNARRGPTMVVLQSSKTSRQLQTSGLSHLNDFPIICIQSHKNDNLFQALGWQTQASTRMMSHFLNINSFLNERVELSRYSDIPIGNIENDYPLFLADVFFARRLHKSDMVLWYSPSDKPDLGGREQDDHQLELEDLVNPEINHPGTYTNVCVEIDMFNLAFNTVLQSSYVNEIEGSSEVDGIATGSNFVDDQFKMANNEQLKSEEHQLTTSSLNTSDEKHVNARTFRIMREMVQAWQYQFESRHDRLAEMMLEHLYRWLTSSASRMHDPALYNMIHRLMRKVFLQFVGEFKQLGSQLVYCSFEKLVLSTCKTSLKQAIHYAKYVIETICKRPLFLHIDVAVTQFWDHLIWMDRHNYGGVACQNPQDIIENRQVSETVDGETMTIEMRWNIMDYLPPVLHSEFEQIIGHFIYEVHRNKATRRAKRLKEGTAAPEDAGVEAAEVVTASTPIDMAVFLRELIGKHLKRKMLAFVETIDRRVHSNSPSDHQFPDLPGSHLEFKNPALEFVKTLLAILELDKTIERDTRVLKRDLLNVLGIKEFAQEAVFVNPCEPFRLPQIICEYCNLTRDMDLTRDRDLLPIQRTVKENEDEEERPNGAAAYGSDEDDSNDDDADEDDDDMDTYQDGEAKKSPRNKKTKGAGGSTSRMEISAREWLCSACGTEYDRTSIEQKLIDLVSKRLMLWQLQDLKCKLCKNIRARNVDLQCECSGAYTTTLSRGEFIRKLKVFGNIARFYQMEMLAEVVRWVSGMV</sequence>
<gene>
    <name evidence="19" type="ORF">CcCBS67573_g05751</name>
</gene>
<keyword evidence="3 16" id="KW-0004">4Fe-4S</keyword>
<dbReference type="InterPro" id="IPR012337">
    <property type="entry name" value="RNaseH-like_sf"/>
</dbReference>
<feature type="compositionally biased region" description="Acidic residues" evidence="17">
    <location>
        <begin position="2222"/>
        <end position="2243"/>
    </location>
</feature>
<dbReference type="InterPro" id="IPR029703">
    <property type="entry name" value="POL2"/>
</dbReference>
<keyword evidence="8 16" id="KW-0863">Zinc-finger</keyword>
<dbReference type="Gene3D" id="3.30.420.10">
    <property type="entry name" value="Ribonuclease H-like superfamily/Ribonuclease H"/>
    <property type="match status" value="1"/>
</dbReference>
<dbReference type="GO" id="GO:0008622">
    <property type="term" value="C:epsilon DNA polymerase complex"/>
    <property type="evidence" value="ECO:0007669"/>
    <property type="project" value="InterPro"/>
</dbReference>
<comment type="cofactor">
    <cofactor evidence="16">
        <name>[4Fe-4S] cluster</name>
        <dbReference type="ChEBI" id="CHEBI:49883"/>
    </cofactor>
</comment>
<evidence type="ECO:0000256" key="10">
    <source>
        <dbReference type="ARBA" id="ARBA00022932"/>
    </source>
</evidence>
<name>A0A507F8E7_9FUNG</name>
<dbReference type="Gene3D" id="1.10.132.60">
    <property type="entry name" value="DNA polymerase family B, C-terminal domain"/>
    <property type="match status" value="1"/>
</dbReference>
<evidence type="ECO:0000256" key="17">
    <source>
        <dbReference type="SAM" id="MobiDB-lite"/>
    </source>
</evidence>
<dbReference type="OrthoDB" id="10060449at2759"/>
<evidence type="ECO:0000256" key="11">
    <source>
        <dbReference type="ARBA" id="ARBA00023004"/>
    </source>
</evidence>
<reference evidence="19 20" key="1">
    <citation type="journal article" date="2019" name="Sci. Rep.">
        <title>Comparative genomics of chytrid fungi reveal insights into the obligate biotrophic and pathogenic lifestyle of Synchytrium endobioticum.</title>
        <authorList>
            <person name="van de Vossenberg B.T.L.H."/>
            <person name="Warris S."/>
            <person name="Nguyen H.D.T."/>
            <person name="van Gent-Pelzer M.P.E."/>
            <person name="Joly D.L."/>
            <person name="van de Geest H.C."/>
            <person name="Bonants P.J.M."/>
            <person name="Smith D.S."/>
            <person name="Levesque C.A."/>
            <person name="van der Lee T.A.J."/>
        </authorList>
    </citation>
    <scope>NUCLEOTIDE SEQUENCE [LARGE SCALE GENOMIC DNA]</scope>
    <source>
        <strain evidence="19 20">CBS 675.73</strain>
    </source>
</reference>
<dbReference type="CDD" id="cd05779">
    <property type="entry name" value="DNA_polB_epsilon_exo"/>
    <property type="match status" value="1"/>
</dbReference>
<evidence type="ECO:0000256" key="1">
    <source>
        <dbReference type="ARBA" id="ARBA00004123"/>
    </source>
</evidence>
<dbReference type="Pfam" id="PF23250">
    <property type="entry name" value="zf_DPOE_2"/>
    <property type="match status" value="2"/>
</dbReference>
<dbReference type="InterPro" id="IPR013697">
    <property type="entry name" value="DNA_pol_e_suA_C"/>
</dbReference>
<feature type="domain" description="DNA polymerase epsilon catalytic subunit A C-terminal" evidence="18">
    <location>
        <begin position="1545"/>
        <end position="1980"/>
    </location>
</feature>
<organism evidence="19 20">
    <name type="scientific">Chytriomyces confervae</name>
    <dbReference type="NCBI Taxonomy" id="246404"/>
    <lineage>
        <taxon>Eukaryota</taxon>
        <taxon>Fungi</taxon>
        <taxon>Fungi incertae sedis</taxon>
        <taxon>Chytridiomycota</taxon>
        <taxon>Chytridiomycota incertae sedis</taxon>
        <taxon>Chytridiomycetes</taxon>
        <taxon>Chytridiales</taxon>
        <taxon>Chytriomycetaceae</taxon>
        <taxon>Chytriomyces</taxon>
    </lineage>
</organism>
<dbReference type="GO" id="GO:0000278">
    <property type="term" value="P:mitotic cell cycle"/>
    <property type="evidence" value="ECO:0007669"/>
    <property type="project" value="TreeGrafter"/>
</dbReference>
<dbReference type="STRING" id="246404.A0A507F8E7"/>
<dbReference type="SMART" id="SM00486">
    <property type="entry name" value="POLBc"/>
    <property type="match status" value="1"/>
</dbReference>
<dbReference type="PANTHER" id="PTHR10670">
    <property type="entry name" value="DNA POLYMERASE EPSILON CATALYTIC SUBUNIT A"/>
    <property type="match status" value="1"/>
</dbReference>
<evidence type="ECO:0000256" key="7">
    <source>
        <dbReference type="ARBA" id="ARBA00022723"/>
    </source>
</evidence>
<evidence type="ECO:0000256" key="5">
    <source>
        <dbReference type="ARBA" id="ARBA00022695"/>
    </source>
</evidence>
<keyword evidence="20" id="KW-1185">Reference proteome</keyword>
<evidence type="ECO:0000256" key="2">
    <source>
        <dbReference type="ARBA" id="ARBA00005755"/>
    </source>
</evidence>
<dbReference type="GO" id="GO:0006272">
    <property type="term" value="P:leading strand elongation"/>
    <property type="evidence" value="ECO:0007669"/>
    <property type="project" value="TreeGrafter"/>
</dbReference>
<dbReference type="GO" id="GO:0008270">
    <property type="term" value="F:zinc ion binding"/>
    <property type="evidence" value="ECO:0007669"/>
    <property type="project" value="UniProtKB-KW"/>
</dbReference>
<dbReference type="InterPro" id="IPR043502">
    <property type="entry name" value="DNA/RNA_pol_sf"/>
</dbReference>
<dbReference type="InterPro" id="IPR054475">
    <property type="entry name" value="Znf-DPOE"/>
</dbReference>
<dbReference type="FunFam" id="3.30.420.10:FF:000010">
    <property type="entry name" value="DNA polymerase epsilon catalytic subunit"/>
    <property type="match status" value="1"/>
</dbReference>
<dbReference type="GO" id="GO:0006297">
    <property type="term" value="P:nucleotide-excision repair, DNA gap filling"/>
    <property type="evidence" value="ECO:0007669"/>
    <property type="project" value="TreeGrafter"/>
</dbReference>
<protein>
    <recommendedName>
        <fullName evidence="16">DNA polymerase epsilon catalytic subunit</fullName>
        <ecNumber evidence="16">2.7.7.7</ecNumber>
    </recommendedName>
</protein>
<dbReference type="GO" id="GO:0003677">
    <property type="term" value="F:DNA binding"/>
    <property type="evidence" value="ECO:0007669"/>
    <property type="project" value="UniProtKB-KW"/>
</dbReference>
<evidence type="ECO:0000259" key="18">
    <source>
        <dbReference type="SMART" id="SM01159"/>
    </source>
</evidence>
<feature type="region of interest" description="Disordered" evidence="17">
    <location>
        <begin position="1"/>
        <end position="21"/>
    </location>
</feature>
<keyword evidence="4 16" id="KW-0808">Transferase</keyword>
<dbReference type="EC" id="2.7.7.7" evidence="16"/>
<dbReference type="GO" id="GO:0000166">
    <property type="term" value="F:nucleotide binding"/>
    <property type="evidence" value="ECO:0007669"/>
    <property type="project" value="InterPro"/>
</dbReference>
<dbReference type="GO" id="GO:0003887">
    <property type="term" value="F:DNA-directed DNA polymerase activity"/>
    <property type="evidence" value="ECO:0007669"/>
    <property type="project" value="UniProtKB-KW"/>
</dbReference>
<dbReference type="Gene3D" id="3.30.342.10">
    <property type="entry name" value="DNA Polymerase, chain B, domain 1"/>
    <property type="match status" value="1"/>
</dbReference>
<dbReference type="InterPro" id="IPR042087">
    <property type="entry name" value="DNA_pol_B_thumb"/>
</dbReference>
<dbReference type="InterPro" id="IPR055191">
    <property type="entry name" value="POL2_thumb"/>
</dbReference>
<evidence type="ECO:0000256" key="15">
    <source>
        <dbReference type="ARBA" id="ARBA00049244"/>
    </source>
</evidence>
<keyword evidence="5 16" id="KW-0548">Nucleotidyltransferase</keyword>
<comment type="catalytic activity">
    <reaction evidence="15 16">
        <text>DNA(n) + a 2'-deoxyribonucleoside 5'-triphosphate = DNA(n+1) + diphosphate</text>
        <dbReference type="Rhea" id="RHEA:22508"/>
        <dbReference type="Rhea" id="RHEA-COMP:17339"/>
        <dbReference type="Rhea" id="RHEA-COMP:17340"/>
        <dbReference type="ChEBI" id="CHEBI:33019"/>
        <dbReference type="ChEBI" id="CHEBI:61560"/>
        <dbReference type="ChEBI" id="CHEBI:173112"/>
        <dbReference type="EC" id="2.7.7.7"/>
    </reaction>
</comment>
<evidence type="ECO:0000256" key="3">
    <source>
        <dbReference type="ARBA" id="ARBA00022485"/>
    </source>
</evidence>
<dbReference type="InterPro" id="IPR006172">
    <property type="entry name" value="DNA-dir_DNA_pol_B"/>
</dbReference>
<dbReference type="CDD" id="cd05535">
    <property type="entry name" value="POLBc_epsilon"/>
    <property type="match status" value="1"/>
</dbReference>
<dbReference type="SMART" id="SM01159">
    <property type="entry name" value="DUF1744"/>
    <property type="match status" value="1"/>
</dbReference>
<feature type="region of interest" description="Disordered" evidence="17">
    <location>
        <begin position="2201"/>
        <end position="2263"/>
    </location>
</feature>
<dbReference type="InterPro" id="IPR006133">
    <property type="entry name" value="DNA-dir_DNA_pol_B_exonuc"/>
</dbReference>
<dbReference type="GO" id="GO:0008310">
    <property type="term" value="F:single-stranded DNA 3'-5' DNA exonuclease activity"/>
    <property type="evidence" value="ECO:0007669"/>
    <property type="project" value="TreeGrafter"/>
</dbReference>
<feature type="compositionally biased region" description="Low complexity" evidence="17">
    <location>
        <begin position="1567"/>
        <end position="1580"/>
    </location>
</feature>
<evidence type="ECO:0000256" key="9">
    <source>
        <dbReference type="ARBA" id="ARBA00022833"/>
    </source>
</evidence>
<dbReference type="GO" id="GO:0051539">
    <property type="term" value="F:4 iron, 4 sulfur cluster binding"/>
    <property type="evidence" value="ECO:0007669"/>
    <property type="project" value="UniProtKB-KW"/>
</dbReference>
<keyword evidence="7 16" id="KW-0479">Metal-binding</keyword>
<keyword evidence="12 16" id="KW-0411">Iron-sulfur</keyword>
<comment type="function">
    <text evidence="16">DNA polymerase II participates in chromosomal DNA replication.</text>
</comment>
<evidence type="ECO:0000256" key="8">
    <source>
        <dbReference type="ARBA" id="ARBA00022771"/>
    </source>
</evidence>
<dbReference type="SUPFAM" id="SSF56672">
    <property type="entry name" value="DNA/RNA polymerases"/>
    <property type="match status" value="1"/>
</dbReference>
<comment type="similarity">
    <text evidence="2 16">Belongs to the DNA polymerase type-B family.</text>
</comment>
<dbReference type="Pfam" id="PF22634">
    <property type="entry name" value="POL2_thumb"/>
    <property type="match status" value="1"/>
</dbReference>
<dbReference type="FunFam" id="1.10.132.60:FF:000002">
    <property type="entry name" value="DNA polymerase epsilon catalytic subunit"/>
    <property type="match status" value="1"/>
</dbReference>
<dbReference type="InterPro" id="IPR023211">
    <property type="entry name" value="DNA_pol_palm_dom_sf"/>
</dbReference>
<dbReference type="Proteomes" id="UP000320333">
    <property type="component" value="Unassembled WGS sequence"/>
</dbReference>
<keyword evidence="10 16" id="KW-0239">DNA-directed DNA polymerase</keyword>
<proteinExistence type="inferred from homology"/>
<dbReference type="Pfam" id="PF03104">
    <property type="entry name" value="DNA_pol_B_exo1"/>
    <property type="match status" value="1"/>
</dbReference>
<dbReference type="SUPFAM" id="SSF53098">
    <property type="entry name" value="Ribonuclease H-like"/>
    <property type="match status" value="1"/>
</dbReference>
<dbReference type="EMBL" id="QEAP01000218">
    <property type="protein sequence ID" value="TPX72571.1"/>
    <property type="molecule type" value="Genomic_DNA"/>
</dbReference>
<dbReference type="FunFam" id="3.90.1600.10:FF:000006">
    <property type="entry name" value="DNA polymerase epsilon catalytic subunit"/>
    <property type="match status" value="1"/>
</dbReference>
<dbReference type="Gene3D" id="3.90.1600.10">
    <property type="entry name" value="Palm domain of DNA polymerase"/>
    <property type="match status" value="1"/>
</dbReference>
<feature type="region of interest" description="Disordered" evidence="17">
    <location>
        <begin position="1554"/>
        <end position="1585"/>
    </location>
</feature>
<evidence type="ECO:0000256" key="13">
    <source>
        <dbReference type="ARBA" id="ARBA00023125"/>
    </source>
</evidence>
<dbReference type="GO" id="GO:0006287">
    <property type="term" value="P:base-excision repair, gap-filling"/>
    <property type="evidence" value="ECO:0007669"/>
    <property type="project" value="TreeGrafter"/>
</dbReference>
<evidence type="ECO:0000313" key="20">
    <source>
        <dbReference type="Proteomes" id="UP000320333"/>
    </source>
</evidence>
<dbReference type="Pfam" id="PF22912">
    <property type="entry name" value="zf-DPOE"/>
    <property type="match status" value="1"/>
</dbReference>
<keyword evidence="9 16" id="KW-0862">Zinc</keyword>
<keyword evidence="6 16" id="KW-0235">DNA replication</keyword>
<evidence type="ECO:0000256" key="14">
    <source>
        <dbReference type="ARBA" id="ARBA00023242"/>
    </source>
</evidence>
<comment type="caution">
    <text evidence="19">The sequence shown here is derived from an EMBL/GenBank/DDBJ whole genome shotgun (WGS) entry which is preliminary data.</text>
</comment>